<dbReference type="PRINTS" id="PR00368">
    <property type="entry name" value="FADPNR"/>
</dbReference>
<comment type="caution">
    <text evidence="4">The sequence shown here is derived from an EMBL/GenBank/DDBJ whole genome shotgun (WGS) entry which is preliminary data.</text>
</comment>
<dbReference type="InterPro" id="IPR023753">
    <property type="entry name" value="FAD/NAD-binding_dom"/>
</dbReference>
<dbReference type="Gene3D" id="3.50.50.60">
    <property type="entry name" value="FAD/NAD(P)-binding domain"/>
    <property type="match status" value="3"/>
</dbReference>
<reference evidence="5" key="1">
    <citation type="submission" date="2018-03" db="EMBL/GenBank/DDBJ databases">
        <authorList>
            <person name="Sun L."/>
            <person name="Liu H."/>
            <person name="Chen W."/>
            <person name="Huang K."/>
            <person name="Liu W."/>
            <person name="Gao X."/>
        </authorList>
    </citation>
    <scope>NUCLEOTIDE SEQUENCE [LARGE SCALE GENOMIC DNA]</scope>
    <source>
        <strain evidence="5">SH9</strain>
    </source>
</reference>
<dbReference type="EMBL" id="PVZS01000016">
    <property type="protein sequence ID" value="PSC04154.1"/>
    <property type="molecule type" value="Genomic_DNA"/>
</dbReference>
<dbReference type="PIRSF" id="PIRSF037495">
    <property type="entry name" value="Opine_OX_OoxA/HcnB"/>
    <property type="match status" value="1"/>
</dbReference>
<dbReference type="CDD" id="cd19946">
    <property type="entry name" value="GlpA-like_Fer2_BFD-like"/>
    <property type="match status" value="1"/>
</dbReference>
<feature type="domain" description="BFD-like [2Fe-2S]-binding" evidence="2">
    <location>
        <begin position="377"/>
        <end position="428"/>
    </location>
</feature>
<dbReference type="InterPro" id="IPR036188">
    <property type="entry name" value="FAD/NAD-bd_sf"/>
</dbReference>
<dbReference type="PANTHER" id="PTHR42949:SF3">
    <property type="entry name" value="ANAEROBIC GLYCEROL-3-PHOSPHATE DEHYDROGENASE SUBUNIT B"/>
    <property type="match status" value="1"/>
</dbReference>
<dbReference type="SUPFAM" id="SSF51905">
    <property type="entry name" value="FAD/NAD(P)-binding domain"/>
    <property type="match status" value="1"/>
</dbReference>
<dbReference type="AlphaFoldDB" id="A0A2T1HR69"/>
<name>A0A2T1HR69_9HYPH</name>
<organism evidence="4 5">
    <name type="scientific">Alsobacter soli</name>
    <dbReference type="NCBI Taxonomy" id="2109933"/>
    <lineage>
        <taxon>Bacteria</taxon>
        <taxon>Pseudomonadati</taxon>
        <taxon>Pseudomonadota</taxon>
        <taxon>Alphaproteobacteria</taxon>
        <taxon>Hyphomicrobiales</taxon>
        <taxon>Alsobacteraceae</taxon>
        <taxon>Alsobacter</taxon>
    </lineage>
</organism>
<gene>
    <name evidence="4" type="ORF">SLNSH_15290</name>
</gene>
<dbReference type="GO" id="GO:0016491">
    <property type="term" value="F:oxidoreductase activity"/>
    <property type="evidence" value="ECO:0007669"/>
    <property type="project" value="UniProtKB-KW"/>
</dbReference>
<dbReference type="InterPro" id="IPR051691">
    <property type="entry name" value="Metab_Enz_Cyan_OpOx_G3PDH"/>
</dbReference>
<protein>
    <submittedName>
        <fullName evidence="4">FAD/NAD(P)-binding oxidoreductase</fullName>
    </submittedName>
</protein>
<evidence type="ECO:0000256" key="1">
    <source>
        <dbReference type="ARBA" id="ARBA00023002"/>
    </source>
</evidence>
<dbReference type="OrthoDB" id="9801699at2"/>
<dbReference type="PRINTS" id="PR00411">
    <property type="entry name" value="PNDRDTASEI"/>
</dbReference>
<accession>A0A2T1HR69</accession>
<dbReference type="Pfam" id="PF04324">
    <property type="entry name" value="Fer2_BFD"/>
    <property type="match status" value="1"/>
</dbReference>
<proteinExistence type="predicted"/>
<keyword evidence="1" id="KW-0560">Oxidoreductase</keyword>
<keyword evidence="5" id="KW-1185">Reference proteome</keyword>
<evidence type="ECO:0000313" key="5">
    <source>
        <dbReference type="Proteomes" id="UP000239772"/>
    </source>
</evidence>
<dbReference type="Pfam" id="PF07992">
    <property type="entry name" value="Pyr_redox_2"/>
    <property type="match status" value="1"/>
</dbReference>
<dbReference type="InterPro" id="IPR041854">
    <property type="entry name" value="BFD-like_2Fe2S-bd_dom_sf"/>
</dbReference>
<dbReference type="Gene3D" id="1.10.10.1100">
    <property type="entry name" value="BFD-like [2Fe-2S]-binding domain"/>
    <property type="match status" value="1"/>
</dbReference>
<dbReference type="PANTHER" id="PTHR42949">
    <property type="entry name" value="ANAEROBIC GLYCEROL-3-PHOSPHATE DEHYDROGENASE SUBUNIT B"/>
    <property type="match status" value="1"/>
</dbReference>
<evidence type="ECO:0000313" key="4">
    <source>
        <dbReference type="EMBL" id="PSC04154.1"/>
    </source>
</evidence>
<dbReference type="InterPro" id="IPR017224">
    <property type="entry name" value="Opine_Oxase_asu/HCN_bsu"/>
</dbReference>
<evidence type="ECO:0000259" key="3">
    <source>
        <dbReference type="Pfam" id="PF07992"/>
    </source>
</evidence>
<sequence length="458" mass="48029">MEARVSDPVVAIVGAGPAGVRAAEALAQAGLRPIVFDEAQRAGGQIYRQPPPGAERPGEDLYGFEAGKAKSVHAVLSDLGERVVYRPRTLVWNVYEQRLDTLTDGGYGEQAFDRLVLATGAMDRVIPFPGWTLPGVFTLGGAQIALKAQGVSIGRRVAFVGAGPLLPLIAHQYAKAGAEVVAVLDVTPFSARARQAAGLLAQPATFAKGLYYTARNALRGGTRASGVRKLRVEGDGRVEALVWTGADGREHRVACDAVGASFGLRSESQLADLAGCRFAFDPVTRQWAPERTTAGRSSRPEVYLAGDGAGIGGADVAELQGRRAALAVLEDIGRAVDASEVARLDAALARQARFRDALEAAYPYPDHLVASIADDEILCRCEGVTAGALRDAVREKGATEVNRVKAFTRIGMGRCQGRVCGHAAAELVALERGCPVSEAGRLRGQPPVKPIPVAGGAA</sequence>
<evidence type="ECO:0000259" key="2">
    <source>
        <dbReference type="Pfam" id="PF04324"/>
    </source>
</evidence>
<feature type="domain" description="FAD/NAD(P)-binding" evidence="3">
    <location>
        <begin position="10"/>
        <end position="321"/>
    </location>
</feature>
<dbReference type="InterPro" id="IPR007419">
    <property type="entry name" value="BFD-like_2Fe2S-bd_dom"/>
</dbReference>
<dbReference type="Proteomes" id="UP000239772">
    <property type="component" value="Unassembled WGS sequence"/>
</dbReference>